<dbReference type="GO" id="GO:0006900">
    <property type="term" value="P:vesicle budding from membrane"/>
    <property type="evidence" value="ECO:0007669"/>
    <property type="project" value="TreeGrafter"/>
</dbReference>
<feature type="compositionally biased region" description="Low complexity" evidence="5">
    <location>
        <begin position="277"/>
        <end position="302"/>
    </location>
</feature>
<evidence type="ECO:0000256" key="1">
    <source>
        <dbReference type="ARBA" id="ARBA00004177"/>
    </source>
</evidence>
<evidence type="ECO:0000259" key="6">
    <source>
        <dbReference type="PROSITE" id="PS51186"/>
    </source>
</evidence>
<dbReference type="GeneID" id="9628187"/>
<feature type="compositionally biased region" description="Low complexity" evidence="5">
    <location>
        <begin position="654"/>
        <end position="670"/>
    </location>
</feature>
<dbReference type="RefSeq" id="XP_002958746.1">
    <property type="nucleotide sequence ID" value="XM_002958700.1"/>
</dbReference>
<dbReference type="InterPro" id="IPR000182">
    <property type="entry name" value="GNAT_dom"/>
</dbReference>
<evidence type="ECO:0000313" key="7">
    <source>
        <dbReference type="EMBL" id="EFJ40202.1"/>
    </source>
</evidence>
<dbReference type="eggNOG" id="KOG1656">
    <property type="taxonomic scope" value="Eukaryota"/>
</dbReference>
<evidence type="ECO:0000256" key="3">
    <source>
        <dbReference type="ARBA" id="ARBA00022753"/>
    </source>
</evidence>
<dbReference type="InParanoid" id="D8UJA0"/>
<dbReference type="Pfam" id="PF00583">
    <property type="entry name" value="Acetyltransf_1"/>
    <property type="match status" value="1"/>
</dbReference>
<keyword evidence="4" id="KW-0175">Coiled coil</keyword>
<dbReference type="AlphaFoldDB" id="D8UJA0"/>
<dbReference type="KEGG" id="vcn:VOLCADRAFT_121743"/>
<reference evidence="7 8" key="1">
    <citation type="journal article" date="2010" name="Science">
        <title>Genomic analysis of organismal complexity in the multicellular green alga Volvox carteri.</title>
        <authorList>
            <person name="Prochnik S.E."/>
            <person name="Umen J."/>
            <person name="Nedelcu A.M."/>
            <person name="Hallmann A."/>
            <person name="Miller S.M."/>
            <person name="Nishii I."/>
            <person name="Ferris P."/>
            <person name="Kuo A."/>
            <person name="Mitros T."/>
            <person name="Fritz-Laylin L.K."/>
            <person name="Hellsten U."/>
            <person name="Chapman J."/>
            <person name="Simakov O."/>
            <person name="Rensing S.A."/>
            <person name="Terry A."/>
            <person name="Pangilinan J."/>
            <person name="Kapitonov V."/>
            <person name="Jurka J."/>
            <person name="Salamov A."/>
            <person name="Shapiro H."/>
            <person name="Schmutz J."/>
            <person name="Grimwood J."/>
            <person name="Lindquist E."/>
            <person name="Lucas S."/>
            <person name="Grigoriev I.V."/>
            <person name="Schmitt R."/>
            <person name="Kirk D."/>
            <person name="Rokhsar D.S."/>
        </authorList>
    </citation>
    <scope>NUCLEOTIDE SEQUENCE [LARGE SCALE GENOMIC DNA]</scope>
    <source>
        <strain evidence="8">f. Nagariensis / Eve</strain>
    </source>
</reference>
<keyword evidence="3" id="KW-0967">Endosome</keyword>
<dbReference type="PROSITE" id="PS51186">
    <property type="entry name" value="GNAT"/>
    <property type="match status" value="1"/>
</dbReference>
<feature type="domain" description="N-acetyltransferase" evidence="6">
    <location>
        <begin position="320"/>
        <end position="410"/>
    </location>
</feature>
<dbReference type="PANTHER" id="PTHR22761">
    <property type="entry name" value="CHARGED MULTIVESICULAR BODY PROTEIN"/>
    <property type="match status" value="1"/>
</dbReference>
<proteinExistence type="inferred from homology"/>
<dbReference type="PANTHER" id="PTHR22761:SF10">
    <property type="entry name" value="GH13992P"/>
    <property type="match status" value="1"/>
</dbReference>
<dbReference type="InterPro" id="IPR005024">
    <property type="entry name" value="Snf7_fam"/>
</dbReference>
<feature type="region of interest" description="Disordered" evidence="5">
    <location>
        <begin position="255"/>
        <end position="305"/>
    </location>
</feature>
<feature type="region of interest" description="Disordered" evidence="5">
    <location>
        <begin position="1"/>
        <end position="20"/>
    </location>
</feature>
<evidence type="ECO:0000256" key="2">
    <source>
        <dbReference type="ARBA" id="ARBA00006190"/>
    </source>
</evidence>
<dbReference type="GO" id="GO:0032511">
    <property type="term" value="P:late endosome to vacuole transport via multivesicular body sorting pathway"/>
    <property type="evidence" value="ECO:0007669"/>
    <property type="project" value="TreeGrafter"/>
</dbReference>
<dbReference type="CDD" id="cd04301">
    <property type="entry name" value="NAT_SF"/>
    <property type="match status" value="1"/>
</dbReference>
<name>D8UJA0_VOLCA</name>
<gene>
    <name evidence="7" type="ORF">VOLCADRAFT_121743</name>
</gene>
<accession>D8UJA0</accession>
<feature type="region of interest" description="Disordered" evidence="5">
    <location>
        <begin position="652"/>
        <end position="713"/>
    </location>
</feature>
<dbReference type="GO" id="GO:0005771">
    <property type="term" value="C:multivesicular body"/>
    <property type="evidence" value="ECO:0007669"/>
    <property type="project" value="TreeGrafter"/>
</dbReference>
<feature type="compositionally biased region" description="Basic residues" evidence="5">
    <location>
        <begin position="448"/>
        <end position="462"/>
    </location>
</feature>
<dbReference type="Gene3D" id="3.40.630.30">
    <property type="match status" value="1"/>
</dbReference>
<keyword evidence="8" id="KW-1185">Reference proteome</keyword>
<dbReference type="SUPFAM" id="SSF55729">
    <property type="entry name" value="Acyl-CoA N-acyltransferases (Nat)"/>
    <property type="match status" value="1"/>
</dbReference>
<evidence type="ECO:0000256" key="5">
    <source>
        <dbReference type="SAM" id="MobiDB-lite"/>
    </source>
</evidence>
<feature type="region of interest" description="Disordered" evidence="5">
    <location>
        <begin position="444"/>
        <end position="469"/>
    </location>
</feature>
<dbReference type="InterPro" id="IPR016181">
    <property type="entry name" value="Acyl_CoA_acyltransferase"/>
</dbReference>
<dbReference type="OrthoDB" id="534468at2759"/>
<feature type="compositionally biased region" description="Basic and acidic residues" evidence="5">
    <location>
        <begin position="262"/>
        <end position="271"/>
    </location>
</feature>
<evidence type="ECO:0000313" key="8">
    <source>
        <dbReference type="Proteomes" id="UP000001058"/>
    </source>
</evidence>
<dbReference type="Gene3D" id="1.10.287.1060">
    <property type="entry name" value="ESAT-6-like"/>
    <property type="match status" value="1"/>
</dbReference>
<organism evidence="8">
    <name type="scientific">Volvox carteri f. nagariensis</name>
    <dbReference type="NCBI Taxonomy" id="3068"/>
    <lineage>
        <taxon>Eukaryota</taxon>
        <taxon>Viridiplantae</taxon>
        <taxon>Chlorophyta</taxon>
        <taxon>core chlorophytes</taxon>
        <taxon>Chlorophyceae</taxon>
        <taxon>CS clade</taxon>
        <taxon>Chlamydomonadales</taxon>
        <taxon>Volvocaceae</taxon>
        <taxon>Volvox</taxon>
    </lineage>
</organism>
<dbReference type="EMBL" id="GL378424">
    <property type="protein sequence ID" value="EFJ40202.1"/>
    <property type="molecule type" value="Genomic_DNA"/>
</dbReference>
<dbReference type="STRING" id="3068.D8UJA0"/>
<feature type="coiled-coil region" evidence="4">
    <location>
        <begin position="30"/>
        <end position="104"/>
    </location>
</feature>
<dbReference type="GO" id="GO:0009898">
    <property type="term" value="C:cytoplasmic side of plasma membrane"/>
    <property type="evidence" value="ECO:0007669"/>
    <property type="project" value="TreeGrafter"/>
</dbReference>
<dbReference type="GO" id="GO:0000815">
    <property type="term" value="C:ESCRT III complex"/>
    <property type="evidence" value="ECO:0007669"/>
    <property type="project" value="TreeGrafter"/>
</dbReference>
<dbReference type="GO" id="GO:0016747">
    <property type="term" value="F:acyltransferase activity, transferring groups other than amino-acyl groups"/>
    <property type="evidence" value="ECO:0007669"/>
    <property type="project" value="InterPro"/>
</dbReference>
<dbReference type="Pfam" id="PF03357">
    <property type="entry name" value="Snf7"/>
    <property type="match status" value="1"/>
</dbReference>
<dbReference type="Proteomes" id="UP000001058">
    <property type="component" value="Unassembled WGS sequence"/>
</dbReference>
<protein>
    <recommendedName>
        <fullName evidence="6">N-acetyltransferase domain-containing protein</fullName>
    </recommendedName>
</protein>
<comment type="subcellular location">
    <subcellularLocation>
        <location evidence="1">Endosome</location>
    </subcellularLocation>
</comment>
<comment type="similarity">
    <text evidence="2">Belongs to the SNF7 family.</text>
</comment>
<evidence type="ECO:0000256" key="4">
    <source>
        <dbReference type="SAM" id="Coils"/>
    </source>
</evidence>
<sequence>MFKKLFGQKASPGAVSQSSATAANKTISAIQNLTDHEETLEKRKALLEKRVEQEQEKAKKFLSEKKKAQALQCLKKKKLLENEIANLDNMIMRVNEQRMMLEGQRTTTEVVSTMHSAALAAKENMRVMKIENVDKVVDEINETTDQMRQLNEVFAAPLGLGADLDEDELMNELEELEASELDKELLEPAPVPVTKARTANDCEFGFKSIDVDLTWAELSQESYISLGAFAEQEGRQVPVAFVVAEICRRGPEQLPAAGKLGAEARDEDTDRGNGQPSSSTTGGSSSSSTSSSSRSARRLSGSEYEPVRISRREMAAALEAAGCVNPGDTAVAIWYIGVSYEYRRQGLGSQLIDLVREVAEQAGCKAMFLHVAEYNPNAIAFYGSYGLTAAPGVCKQGERGRHLLMHMPLEPVGLGPGEPGEAASLFSACDVSLLGTGVGRGAGFGAGKKNKNKKQGRAGKRRVLPEGRGGRESYWGLGPVSGPNATVDCGGGIGWVSSCGGAALRRYRLRHRTSAVGGGGGGVATRMGGSSMLGGGGVAGGRLYGGGRCFVAMGALVRGVQTGGLALAPVRSGSRASLQVVAGGLRMQLAVGELRRALHCVQGDEQWNCSGIAQMLQRALEMSERGCVQSARKAAVGLLDFHKMVEKYRQVVASRTKSSSSGHSTGSGKRNCSDDMDSDFSEDACGPLKRQRTVGLEESSVPDENHSDQRPSEFAVPHLPAKKAQHTAPNVQNGRDLVYCKISVPLPAECAKELTYGQDMEVVQLAPRRGVKLGRHRVCKCTIVEASVAQLAKLKSMAQNELVALAPLENHGLILVPYLDNAGGVRLVCFCLTL</sequence>